<reference evidence="2 3" key="1">
    <citation type="submission" date="2021-06" db="EMBL/GenBank/DDBJ databases">
        <title>Complete genome of Haloferula helveola possessing various polysaccharide degrading enzymes.</title>
        <authorList>
            <person name="Takami H."/>
            <person name="Huang C."/>
            <person name="Hamasaki K."/>
        </authorList>
    </citation>
    <scope>NUCLEOTIDE SEQUENCE [LARGE SCALE GENOMIC DNA]</scope>
    <source>
        <strain evidence="2 3">CN-1</strain>
    </source>
</reference>
<sequence>MKPALAISTVVVAVLATVVVEETRIKSLQEEINRLRALPPPDAQPEAGTAPAKTGTPGAADNNSEDPAPVIAEGIRNVPDSYPAPDTGVIQKNALSPYSDLHYELNLTNKERAYFEDLIAARNAKLREMAARWVDALPTDRPLIEKEIAEFEVANDRRIRDFLDSDADFETFEDYHEMQPERHMVEQLRPIMDQSGVALEIEKERMLISTLHEARKATSGVDWNSLEGMQAIVAGEPEKRFDEEWDAQTEFLGKRLPEFLTEEEAEAVFGARIQLKETMKDALNEAIAMVNGTGE</sequence>
<gene>
    <name evidence="2" type="ORF">HAHE_14900</name>
</gene>
<feature type="region of interest" description="Disordered" evidence="1">
    <location>
        <begin position="36"/>
        <end position="69"/>
    </location>
</feature>
<name>A0ABM7RD46_9BACT</name>
<evidence type="ECO:0000313" key="2">
    <source>
        <dbReference type="EMBL" id="BCX47582.1"/>
    </source>
</evidence>
<accession>A0ABM7RD46</accession>
<dbReference type="Proteomes" id="UP001374893">
    <property type="component" value="Chromosome"/>
</dbReference>
<evidence type="ECO:0000313" key="3">
    <source>
        <dbReference type="Proteomes" id="UP001374893"/>
    </source>
</evidence>
<dbReference type="EMBL" id="AP024702">
    <property type="protein sequence ID" value="BCX47582.1"/>
    <property type="molecule type" value="Genomic_DNA"/>
</dbReference>
<organism evidence="2 3">
    <name type="scientific">Haloferula helveola</name>
    <dbReference type="NCBI Taxonomy" id="490095"/>
    <lineage>
        <taxon>Bacteria</taxon>
        <taxon>Pseudomonadati</taxon>
        <taxon>Verrucomicrobiota</taxon>
        <taxon>Verrucomicrobiia</taxon>
        <taxon>Verrucomicrobiales</taxon>
        <taxon>Verrucomicrobiaceae</taxon>
        <taxon>Haloferula</taxon>
    </lineage>
</organism>
<evidence type="ECO:0000256" key="1">
    <source>
        <dbReference type="SAM" id="MobiDB-lite"/>
    </source>
</evidence>
<dbReference type="RefSeq" id="WP_338689850.1">
    <property type="nucleotide sequence ID" value="NZ_AP024702.1"/>
</dbReference>
<proteinExistence type="predicted"/>
<feature type="compositionally biased region" description="Low complexity" evidence="1">
    <location>
        <begin position="45"/>
        <end position="60"/>
    </location>
</feature>
<keyword evidence="3" id="KW-1185">Reference proteome</keyword>
<protein>
    <submittedName>
        <fullName evidence="2">Uncharacterized protein</fullName>
    </submittedName>
</protein>